<dbReference type="PANTHER" id="PTHR33609:SF1">
    <property type="entry name" value="TRANSPOSASE"/>
    <property type="match status" value="1"/>
</dbReference>
<dbReference type="GO" id="GO:0004803">
    <property type="term" value="F:transposase activity"/>
    <property type="evidence" value="ECO:0007669"/>
    <property type="project" value="InterPro"/>
</dbReference>
<comment type="caution">
    <text evidence="1">The sequence shown here is derived from an EMBL/GenBank/DDBJ whole genome shotgun (WGS) entry which is preliminary data.</text>
</comment>
<dbReference type="AlphaFoldDB" id="A0A271KAH7"/>
<evidence type="ECO:0008006" key="3">
    <source>
        <dbReference type="Google" id="ProtNLM"/>
    </source>
</evidence>
<proteinExistence type="predicted"/>
<dbReference type="Proteomes" id="UP000215931">
    <property type="component" value="Unassembled WGS sequence"/>
</dbReference>
<organism evidence="1 2">
    <name type="scientific">Mesorhizobium wenxiniae</name>
    <dbReference type="NCBI Taxonomy" id="2014805"/>
    <lineage>
        <taxon>Bacteria</taxon>
        <taxon>Pseudomonadati</taxon>
        <taxon>Pseudomonadota</taxon>
        <taxon>Alphaproteobacteria</taxon>
        <taxon>Hyphomicrobiales</taxon>
        <taxon>Phyllobacteriaceae</taxon>
        <taxon>Mesorhizobium</taxon>
    </lineage>
</organism>
<dbReference type="PANTHER" id="PTHR33609">
    <property type="entry name" value="LOW CALCIUM RESPONSE LOCUS PROTEIN S"/>
    <property type="match status" value="1"/>
</dbReference>
<reference evidence="1 2" key="1">
    <citation type="submission" date="2017-08" db="EMBL/GenBank/DDBJ databases">
        <title>Mesorhizobium wenxinae sp. nov., a novel rhizobial species isolated from root nodules of chickpea (Cicer arietinum L.).</title>
        <authorList>
            <person name="Zhang J."/>
        </authorList>
    </citation>
    <scope>NUCLEOTIDE SEQUENCE [LARGE SCALE GENOMIC DNA]</scope>
    <source>
        <strain evidence="2">WYCCWR 10019</strain>
    </source>
</reference>
<dbReference type="InterPro" id="IPR002514">
    <property type="entry name" value="Transposase_8"/>
</dbReference>
<evidence type="ECO:0000313" key="1">
    <source>
        <dbReference type="EMBL" id="PAP91989.1"/>
    </source>
</evidence>
<accession>A0A271KAH7</accession>
<name>A0A271KAH7_9HYPH</name>
<dbReference type="InterPro" id="IPR009057">
    <property type="entry name" value="Homeodomain-like_sf"/>
</dbReference>
<sequence length="84" mass="9632">MKRSRFTDEQNIGILKNHQAELSAAGMCRMDGISDATFYNWRQKHGGMEMSEARRLKTLEEENAKLTKLLAESIMDVSTLRDLL</sequence>
<evidence type="ECO:0000313" key="2">
    <source>
        <dbReference type="Proteomes" id="UP000215931"/>
    </source>
</evidence>
<dbReference type="InterPro" id="IPR052546">
    <property type="entry name" value="Transposase_8_domain"/>
</dbReference>
<keyword evidence="2" id="KW-1185">Reference proteome</keyword>
<dbReference type="EMBL" id="NPKH01000037">
    <property type="protein sequence ID" value="PAP91989.1"/>
    <property type="molecule type" value="Genomic_DNA"/>
</dbReference>
<dbReference type="OrthoDB" id="9809060at2"/>
<dbReference type="GO" id="GO:0003677">
    <property type="term" value="F:DNA binding"/>
    <property type="evidence" value="ECO:0007669"/>
    <property type="project" value="InterPro"/>
</dbReference>
<dbReference type="SUPFAM" id="SSF46689">
    <property type="entry name" value="Homeodomain-like"/>
    <property type="match status" value="1"/>
</dbReference>
<protein>
    <recommendedName>
        <fullName evidence="3">Transposase</fullName>
    </recommendedName>
</protein>
<dbReference type="GO" id="GO:0006313">
    <property type="term" value="P:DNA transposition"/>
    <property type="evidence" value="ECO:0007669"/>
    <property type="project" value="InterPro"/>
</dbReference>
<dbReference type="Pfam" id="PF01527">
    <property type="entry name" value="HTH_Tnp_1"/>
    <property type="match status" value="1"/>
</dbReference>
<gene>
    <name evidence="1" type="ORF">CIT31_28720</name>
</gene>